<dbReference type="Pfam" id="PF05340">
    <property type="entry name" value="DUF740"/>
    <property type="match status" value="1"/>
</dbReference>
<protein>
    <submittedName>
        <fullName evidence="2">Uncharacterized protein</fullName>
    </submittedName>
</protein>
<proteinExistence type="predicted"/>
<evidence type="ECO:0000256" key="1">
    <source>
        <dbReference type="SAM" id="MobiDB-lite"/>
    </source>
</evidence>
<feature type="region of interest" description="Disordered" evidence="1">
    <location>
        <begin position="195"/>
        <end position="237"/>
    </location>
</feature>
<dbReference type="Gramene" id="KOM30045">
    <property type="protein sequence ID" value="KOM30045"/>
    <property type="gene ID" value="LR48_Vigan846s000900"/>
</dbReference>
<sequence length="390" mass="43847">MAFQPKTESGFLPSSIPTDNENEYGDMRTRQGPRLFAYVVSELHLLQRHHFKQEIAKVAAEVESKEAEERCSFGGEADRAAVPGHAVEDRQLRLRVAVLRHRSKVFAGRMAVLPRRGQFSLDAGRMSFDDPRYPLEEPRASWDGYLLERSNFPRMPTMLSVVEDASVQHVMRTDTQIPVEEDSVNDDEFYRPEKQLTAQPVNEDHDEAKDDDDPLGSHPSSSSPSRPSAITSPSALSLSNYDSEPMLHNCGISINSSFTEVEGCVLQALRKFVRPVKIENWVVVNFCARCDVQGIVRNLIKCGQMKGIHPKNPNQKLAQDSFDGVPKHQSKHMEDSRANWVSQLGFALQIAAALMVLCHEDGGGLMHREEDLWVMLNCARLLVFGRGYCD</sequence>
<accession>A0A0L9THM2</accession>
<evidence type="ECO:0000313" key="3">
    <source>
        <dbReference type="Proteomes" id="UP000053144"/>
    </source>
</evidence>
<dbReference type="PANTHER" id="PTHR31659:SF9">
    <property type="entry name" value="PROTEIN: UPF0503-LIKE PROTEIN, PUTATIVE (DUF740)-RELATED"/>
    <property type="match status" value="1"/>
</dbReference>
<evidence type="ECO:0000313" key="2">
    <source>
        <dbReference type="EMBL" id="KOM30045.1"/>
    </source>
</evidence>
<dbReference type="InterPro" id="IPR008004">
    <property type="entry name" value="OCTOPUS-like"/>
</dbReference>
<feature type="region of interest" description="Disordered" evidence="1">
    <location>
        <begin position="1"/>
        <end position="27"/>
    </location>
</feature>
<name>A0A0L9THM2_PHAAN</name>
<dbReference type="AlphaFoldDB" id="A0A0L9THM2"/>
<dbReference type="PANTHER" id="PTHR31659">
    <property type="entry name" value="PROTEIN: UPF0503-LIKE PROTEIN, PUTATIVE (DUF740)-RELATED"/>
    <property type="match status" value="1"/>
</dbReference>
<reference evidence="3" key="1">
    <citation type="journal article" date="2015" name="Proc. Natl. Acad. Sci. U.S.A.">
        <title>Genome sequencing of adzuki bean (Vigna angularis) provides insight into high starch and low fat accumulation and domestication.</title>
        <authorList>
            <person name="Yang K."/>
            <person name="Tian Z."/>
            <person name="Chen C."/>
            <person name="Luo L."/>
            <person name="Zhao B."/>
            <person name="Wang Z."/>
            <person name="Yu L."/>
            <person name="Li Y."/>
            <person name="Sun Y."/>
            <person name="Li W."/>
            <person name="Chen Y."/>
            <person name="Li Y."/>
            <person name="Zhang Y."/>
            <person name="Ai D."/>
            <person name="Zhao J."/>
            <person name="Shang C."/>
            <person name="Ma Y."/>
            <person name="Wu B."/>
            <person name="Wang M."/>
            <person name="Gao L."/>
            <person name="Sun D."/>
            <person name="Zhang P."/>
            <person name="Guo F."/>
            <person name="Wang W."/>
            <person name="Li Y."/>
            <person name="Wang J."/>
            <person name="Varshney R.K."/>
            <person name="Wang J."/>
            <person name="Ling H.Q."/>
            <person name="Wan P."/>
        </authorList>
    </citation>
    <scope>NUCLEOTIDE SEQUENCE</scope>
    <source>
        <strain evidence="3">cv. Jingnong 6</strain>
    </source>
</reference>
<gene>
    <name evidence="2" type="ORF">LR48_Vigan846s000900</name>
</gene>
<dbReference type="Proteomes" id="UP000053144">
    <property type="component" value="Unassembled WGS sequence"/>
</dbReference>
<dbReference type="EMBL" id="KQ258560">
    <property type="protein sequence ID" value="KOM30045.1"/>
    <property type="molecule type" value="Genomic_DNA"/>
</dbReference>
<organism evidence="2 3">
    <name type="scientific">Phaseolus angularis</name>
    <name type="common">Azuki bean</name>
    <name type="synonym">Vigna angularis</name>
    <dbReference type="NCBI Taxonomy" id="3914"/>
    <lineage>
        <taxon>Eukaryota</taxon>
        <taxon>Viridiplantae</taxon>
        <taxon>Streptophyta</taxon>
        <taxon>Embryophyta</taxon>
        <taxon>Tracheophyta</taxon>
        <taxon>Spermatophyta</taxon>
        <taxon>Magnoliopsida</taxon>
        <taxon>eudicotyledons</taxon>
        <taxon>Gunneridae</taxon>
        <taxon>Pentapetalae</taxon>
        <taxon>rosids</taxon>
        <taxon>fabids</taxon>
        <taxon>Fabales</taxon>
        <taxon>Fabaceae</taxon>
        <taxon>Papilionoideae</taxon>
        <taxon>50 kb inversion clade</taxon>
        <taxon>NPAAA clade</taxon>
        <taxon>indigoferoid/millettioid clade</taxon>
        <taxon>Phaseoleae</taxon>
        <taxon>Vigna</taxon>
    </lineage>
</organism>
<feature type="compositionally biased region" description="Low complexity" evidence="1">
    <location>
        <begin position="216"/>
        <end position="234"/>
    </location>
</feature>
<dbReference type="STRING" id="3914.A0A0L9THM2"/>
<dbReference type="Gene3D" id="3.40.50.2300">
    <property type="match status" value="1"/>
</dbReference>
<dbReference type="GO" id="GO:0005886">
    <property type="term" value="C:plasma membrane"/>
    <property type="evidence" value="ECO:0007669"/>
    <property type="project" value="TreeGrafter"/>
</dbReference>